<dbReference type="PANTHER" id="PTHR21666:SF270">
    <property type="entry name" value="MUREIN HYDROLASE ACTIVATOR ENVC"/>
    <property type="match status" value="1"/>
</dbReference>
<evidence type="ECO:0000313" key="5">
    <source>
        <dbReference type="Proteomes" id="UP001596439"/>
    </source>
</evidence>
<feature type="chain" id="PRO_5045260738" evidence="2">
    <location>
        <begin position="24"/>
        <end position="327"/>
    </location>
</feature>
<name>A0ABW2PGC2_9BACL</name>
<feature type="domain" description="M23ase beta-sheet core" evidence="3">
    <location>
        <begin position="204"/>
        <end position="296"/>
    </location>
</feature>
<evidence type="ECO:0000256" key="1">
    <source>
        <dbReference type="SAM" id="MobiDB-lite"/>
    </source>
</evidence>
<accession>A0ABW2PGC2</accession>
<dbReference type="EMBL" id="JBHTCE010000001">
    <property type="protein sequence ID" value="MFC7388547.1"/>
    <property type="molecule type" value="Genomic_DNA"/>
</dbReference>
<protein>
    <submittedName>
        <fullName evidence="4">Peptidoglycan DD-metalloendopeptidase family protein</fullName>
    </submittedName>
</protein>
<evidence type="ECO:0000259" key="3">
    <source>
        <dbReference type="Pfam" id="PF01551"/>
    </source>
</evidence>
<dbReference type="Gene3D" id="2.70.70.10">
    <property type="entry name" value="Glucose Permease (Domain IIA)"/>
    <property type="match status" value="1"/>
</dbReference>
<proteinExistence type="predicted"/>
<keyword evidence="2" id="KW-0732">Signal</keyword>
<comment type="caution">
    <text evidence="4">The sequence shown here is derived from an EMBL/GenBank/DDBJ whole genome shotgun (WGS) entry which is preliminary data.</text>
</comment>
<evidence type="ECO:0000256" key="2">
    <source>
        <dbReference type="SAM" id="SignalP"/>
    </source>
</evidence>
<gene>
    <name evidence="4" type="ORF">ACFQO8_00250</name>
</gene>
<evidence type="ECO:0000313" key="4">
    <source>
        <dbReference type="EMBL" id="MFC7388547.1"/>
    </source>
</evidence>
<dbReference type="Pfam" id="PF01551">
    <property type="entry name" value="Peptidase_M23"/>
    <property type="match status" value="1"/>
</dbReference>
<organism evidence="4 5">
    <name type="scientific">Exiguobacterium aestuarii</name>
    <dbReference type="NCBI Taxonomy" id="273527"/>
    <lineage>
        <taxon>Bacteria</taxon>
        <taxon>Bacillati</taxon>
        <taxon>Bacillota</taxon>
        <taxon>Bacilli</taxon>
        <taxon>Bacillales</taxon>
        <taxon>Bacillales Family XII. Incertae Sedis</taxon>
        <taxon>Exiguobacterium</taxon>
    </lineage>
</organism>
<keyword evidence="5" id="KW-1185">Reference proteome</keyword>
<dbReference type="RefSeq" id="WP_214785895.1">
    <property type="nucleotide sequence ID" value="NZ_JANIEL010000091.1"/>
</dbReference>
<dbReference type="InterPro" id="IPR050570">
    <property type="entry name" value="Cell_wall_metabolism_enzyme"/>
</dbReference>
<dbReference type="SUPFAM" id="SSF51261">
    <property type="entry name" value="Duplicated hybrid motif"/>
    <property type="match status" value="1"/>
</dbReference>
<feature type="region of interest" description="Disordered" evidence="1">
    <location>
        <begin position="138"/>
        <end position="164"/>
    </location>
</feature>
<dbReference type="Proteomes" id="UP001596439">
    <property type="component" value="Unassembled WGS sequence"/>
</dbReference>
<dbReference type="CDD" id="cd12797">
    <property type="entry name" value="M23_peptidase"/>
    <property type="match status" value="1"/>
</dbReference>
<dbReference type="PANTHER" id="PTHR21666">
    <property type="entry name" value="PEPTIDASE-RELATED"/>
    <property type="match status" value="1"/>
</dbReference>
<sequence length="327" mass="35834">MWKQLIMTAGIGVLLFQGQTASANEMTPQDLVQTEKSVQQTTKQAKETKQAIQKIQEKLDEVDRNAEVLRDKIEGTSKELEAVEAELVPTEQSLFAKVVSSVLPSAKAEAAEAEEAHQALVEKKEQANETLKQLKEEQQKIEATRQDVKTSYDEQSKQYKKQTNQLSDLKKQYEAMAPDRFLMPAEGRLSQGFGSASGQFGYTFHNGLDIAAKTGTPIYAAEAGKVTKVSSSGPYGNHVQIEHNVDGQKWTTVYAHMHKVDVKKGQTVRQGETIGQIGNTGNSSGPHLHFEIHKGDYRFSASSAGNAVNPMKVAERLGGASPVKATF</sequence>
<dbReference type="InterPro" id="IPR016047">
    <property type="entry name" value="M23ase_b-sheet_dom"/>
</dbReference>
<reference evidence="5" key="1">
    <citation type="journal article" date="2019" name="Int. J. Syst. Evol. Microbiol.">
        <title>The Global Catalogue of Microorganisms (GCM) 10K type strain sequencing project: providing services to taxonomists for standard genome sequencing and annotation.</title>
        <authorList>
            <consortium name="The Broad Institute Genomics Platform"/>
            <consortium name="The Broad Institute Genome Sequencing Center for Infectious Disease"/>
            <person name="Wu L."/>
            <person name="Ma J."/>
        </authorList>
    </citation>
    <scope>NUCLEOTIDE SEQUENCE [LARGE SCALE GENOMIC DNA]</scope>
    <source>
        <strain evidence="5">CCUG 55590</strain>
    </source>
</reference>
<feature type="signal peptide" evidence="2">
    <location>
        <begin position="1"/>
        <end position="23"/>
    </location>
</feature>
<feature type="compositionally biased region" description="Basic and acidic residues" evidence="1">
    <location>
        <begin position="138"/>
        <end position="157"/>
    </location>
</feature>
<dbReference type="InterPro" id="IPR011055">
    <property type="entry name" value="Dup_hybrid_motif"/>
</dbReference>